<dbReference type="InterPro" id="IPR029058">
    <property type="entry name" value="AB_hydrolase_fold"/>
</dbReference>
<evidence type="ECO:0000313" key="5">
    <source>
        <dbReference type="EMBL" id="MCO1658574.1"/>
    </source>
</evidence>
<dbReference type="GO" id="GO:0016787">
    <property type="term" value="F:hydrolase activity"/>
    <property type="evidence" value="ECO:0007669"/>
    <property type="project" value="UniProtKB-KW"/>
</dbReference>
<proteinExistence type="inferred from homology"/>
<dbReference type="Proteomes" id="UP001165283">
    <property type="component" value="Unassembled WGS sequence"/>
</dbReference>
<feature type="domain" description="Epoxide hydrolase N-terminal" evidence="4">
    <location>
        <begin position="2"/>
        <end position="99"/>
    </location>
</feature>
<evidence type="ECO:0000256" key="2">
    <source>
        <dbReference type="ARBA" id="ARBA00022797"/>
    </source>
</evidence>
<keyword evidence="2" id="KW-0058">Aromatic hydrocarbons catabolism</keyword>
<sequence>MAVDDAVLDDLAIRLQRTRWPDDVGAGWADGTDVAYLRELVGYWRDRFDWRAAEQRLNRLPQFRAGIDGVGVHFVHERGRGPDPLPLVLTHGWPSTFAEPGALVPMLTDPARFGADPADSFDVVVPSLPGFGFSDRPRGPGTARRLPRLWVRLMSEVLGYRRFAAHGTDIGAFVTNRLALEHPEHVVGVHVGHWAEPDVDTAELTGQERRFVEARVRNAEAEGGYAHVQRTRPQSLAFGLTDSPAGLAGWIVEKWRSWGDCAGDVERRFTKDDLLTTVMIYWVTGTIASSVRLYKEWALASRPHPACPVPPVPPGAGESAPLPAGRRIEPPARLALFLPGGDPPPVSWIERAYARPQVAVMPRGGHFPAMEEPQLLVEDIRAFFRPLRH</sequence>
<reference evidence="5" key="1">
    <citation type="submission" date="2021-04" db="EMBL/GenBank/DDBJ databases">
        <title>Pseudonocardia sp. nov., isolated from sandy soil of mangrove forest.</title>
        <authorList>
            <person name="Zan Z."/>
            <person name="Huang R."/>
            <person name="Liu W."/>
        </authorList>
    </citation>
    <scope>NUCLEOTIDE SEQUENCE</scope>
    <source>
        <strain evidence="5">S2-4</strain>
    </source>
</reference>
<dbReference type="InterPro" id="IPR016292">
    <property type="entry name" value="Epoxide_hydrolase"/>
</dbReference>
<gene>
    <name evidence="5" type="ORF">KDL28_26265</name>
</gene>
<dbReference type="Pfam" id="PF06441">
    <property type="entry name" value="EHN"/>
    <property type="match status" value="1"/>
</dbReference>
<dbReference type="PRINTS" id="PR00412">
    <property type="entry name" value="EPOXHYDRLASE"/>
</dbReference>
<dbReference type="PANTHER" id="PTHR21661">
    <property type="entry name" value="EPOXIDE HYDROLASE 1-RELATED"/>
    <property type="match status" value="1"/>
</dbReference>
<dbReference type="InterPro" id="IPR000639">
    <property type="entry name" value="Epox_hydrolase-like"/>
</dbReference>
<evidence type="ECO:0000256" key="1">
    <source>
        <dbReference type="ARBA" id="ARBA00010088"/>
    </source>
</evidence>
<comment type="similarity">
    <text evidence="1">Belongs to the peptidase S33 family.</text>
</comment>
<name>A0ABT1A6W8_9PSEU</name>
<keyword evidence="6" id="KW-1185">Reference proteome</keyword>
<dbReference type="EMBL" id="JAGSOV010000056">
    <property type="protein sequence ID" value="MCO1658574.1"/>
    <property type="molecule type" value="Genomic_DNA"/>
</dbReference>
<dbReference type="Gene3D" id="3.40.50.1820">
    <property type="entry name" value="alpha/beta hydrolase"/>
    <property type="match status" value="1"/>
</dbReference>
<organism evidence="5 6">
    <name type="scientific">Pseudonocardia humida</name>
    <dbReference type="NCBI Taxonomy" id="2800819"/>
    <lineage>
        <taxon>Bacteria</taxon>
        <taxon>Bacillati</taxon>
        <taxon>Actinomycetota</taxon>
        <taxon>Actinomycetes</taxon>
        <taxon>Pseudonocardiales</taxon>
        <taxon>Pseudonocardiaceae</taxon>
        <taxon>Pseudonocardia</taxon>
    </lineage>
</organism>
<accession>A0ABT1A6W8</accession>
<comment type="caution">
    <text evidence="5">The sequence shown here is derived from an EMBL/GenBank/DDBJ whole genome shotgun (WGS) entry which is preliminary data.</text>
</comment>
<dbReference type="PIRSF" id="PIRSF001112">
    <property type="entry name" value="Epoxide_hydrolase"/>
    <property type="match status" value="1"/>
</dbReference>
<dbReference type="PANTHER" id="PTHR21661:SF35">
    <property type="entry name" value="EPOXIDE HYDROLASE"/>
    <property type="match status" value="1"/>
</dbReference>
<protein>
    <submittedName>
        <fullName evidence="5">Epoxide hydrolase</fullName>
    </submittedName>
</protein>
<evidence type="ECO:0000313" key="6">
    <source>
        <dbReference type="Proteomes" id="UP001165283"/>
    </source>
</evidence>
<dbReference type="InterPro" id="IPR010497">
    <property type="entry name" value="Epoxide_hydro_N"/>
</dbReference>
<keyword evidence="3 5" id="KW-0378">Hydrolase</keyword>
<dbReference type="SUPFAM" id="SSF53474">
    <property type="entry name" value="alpha/beta-Hydrolases"/>
    <property type="match status" value="1"/>
</dbReference>
<evidence type="ECO:0000259" key="4">
    <source>
        <dbReference type="Pfam" id="PF06441"/>
    </source>
</evidence>
<evidence type="ECO:0000256" key="3">
    <source>
        <dbReference type="ARBA" id="ARBA00022801"/>
    </source>
</evidence>